<keyword evidence="3" id="KW-0443">Lipid metabolism</keyword>
<dbReference type="CDD" id="cd02022">
    <property type="entry name" value="DPCK"/>
    <property type="match status" value="1"/>
</dbReference>
<dbReference type="Pfam" id="PF01121">
    <property type="entry name" value="CoaE"/>
    <property type="match status" value="1"/>
</dbReference>
<comment type="pathway">
    <text evidence="5">Phospholipid metabolism; phosphatidylethanolamine biosynthesis; phosphatidylethanolamine from ethanolamine: step 1/3.</text>
</comment>
<evidence type="ECO:0000256" key="1">
    <source>
        <dbReference type="ARBA" id="ARBA00022741"/>
    </source>
</evidence>
<keyword evidence="4" id="KW-1208">Phospholipid metabolism</keyword>
<dbReference type="SUPFAM" id="SSF52540">
    <property type="entry name" value="P-loop containing nucleoside triphosphate hydrolases"/>
    <property type="match status" value="1"/>
</dbReference>
<evidence type="ECO:0000256" key="4">
    <source>
        <dbReference type="ARBA" id="ARBA00023264"/>
    </source>
</evidence>
<evidence type="ECO:0000313" key="8">
    <source>
        <dbReference type="EMBL" id="KPM11377.1"/>
    </source>
</evidence>
<reference evidence="8 9" key="1">
    <citation type="journal article" date="2015" name="Parasit. Vectors">
        <title>Draft genome of the scabies mite.</title>
        <authorList>
            <person name="Rider S.D.Jr."/>
            <person name="Morgan M.S."/>
            <person name="Arlian L.G."/>
        </authorList>
    </citation>
    <scope>NUCLEOTIDE SEQUENCE [LARGE SCALE GENOMIC DNA]</scope>
    <source>
        <strain evidence="8">Arlian Lab</strain>
    </source>
</reference>
<dbReference type="AlphaFoldDB" id="A0A132AKB7"/>
<keyword evidence="8" id="KW-0418">Kinase</keyword>
<keyword evidence="3" id="KW-0444">Lipid biosynthesis</keyword>
<keyword evidence="3" id="KW-0594">Phospholipid biosynthesis</keyword>
<keyword evidence="2" id="KW-0067">ATP-binding</keyword>
<dbReference type="PANTHER" id="PTHR22603:SF66">
    <property type="entry name" value="ETHANOLAMINE KINASE"/>
    <property type="match status" value="1"/>
</dbReference>
<organism evidence="8 9">
    <name type="scientific">Sarcoptes scabiei</name>
    <name type="common">Itch mite</name>
    <name type="synonym">Acarus scabiei</name>
    <dbReference type="NCBI Taxonomy" id="52283"/>
    <lineage>
        <taxon>Eukaryota</taxon>
        <taxon>Metazoa</taxon>
        <taxon>Ecdysozoa</taxon>
        <taxon>Arthropoda</taxon>
        <taxon>Chelicerata</taxon>
        <taxon>Arachnida</taxon>
        <taxon>Acari</taxon>
        <taxon>Acariformes</taxon>
        <taxon>Sarcoptiformes</taxon>
        <taxon>Astigmata</taxon>
        <taxon>Psoroptidia</taxon>
        <taxon>Sarcoptoidea</taxon>
        <taxon>Sarcoptidae</taxon>
        <taxon>Sarcoptinae</taxon>
        <taxon>Sarcoptes</taxon>
    </lineage>
</organism>
<gene>
    <name evidence="8" type="ORF">QR98_0099480</name>
</gene>
<dbReference type="SUPFAM" id="SSF56112">
    <property type="entry name" value="Protein kinase-like (PK-like)"/>
    <property type="match status" value="1"/>
</dbReference>
<sequence length="606" mass="71485">MDDSLPKFNFKITEDRLNDGARELISRIKPEWPINKLNFKVFTDGITNRLIGVYHHNQTDGNHHNREMILIRIYGENTDLFIDRNIECRNMRIMYKHGMSAPIYATFLNGICYGYSPGTVLDSEMIRDSRISSLIAENMAQMHTLKPLILCGENSNSNHFNPSDDNNINGNKNIHHHATMCSPQPCLFKDLQRFLSLINKSALKNRNQIARKFETLINLNRLQDEIDFLREILLNLRSPIVFCHNDLLLKNIVYDSERKNVTFIDFEYSDYNFQAYDIANHFCEFCGLDSFDPEMYPDEEFQLQWLRTYLRKWYSLNKIQTDDFDQSKFSDDVRKLHGAVERFAMAANFYWGVWAIIQSSYSSIDFNYVSFAFNRLEEYFRRKNRFINIGTGKSTISDYLVSKNIPVIDADQIARDVVKPRTKCWEAIRKHFTNEVILPDGQLDRKKLASIIFNNPSERKLLNSITHPEIQKRTLLRIIYHFLTFQSFVVLDIPLLFEESIFRRYLSYIIVVKCNSDEQMKRIKLRNGWNDQEVRSRIASQMSIEKKCSLADYVIDNDGSISHSYQQLQTIIDNLRYPISFWILRSILILSYGSILFLLYKFIQYF</sequence>
<dbReference type="GO" id="GO:0006646">
    <property type="term" value="P:phosphatidylethanolamine biosynthetic process"/>
    <property type="evidence" value="ECO:0007669"/>
    <property type="project" value="TreeGrafter"/>
</dbReference>
<evidence type="ECO:0000256" key="2">
    <source>
        <dbReference type="ARBA" id="ARBA00022840"/>
    </source>
</evidence>
<comment type="similarity">
    <text evidence="6">Belongs to the choline/ethanolamine kinase family.</text>
</comment>
<dbReference type="CDD" id="cd05157">
    <property type="entry name" value="ETNK_euk"/>
    <property type="match status" value="1"/>
</dbReference>
<dbReference type="EC" id="2.7.1.82" evidence="7"/>
<dbReference type="VEuPathDB" id="VectorBase:SSCA006789"/>
<protein>
    <recommendedName>
        <fullName evidence="7">ethanolamine kinase</fullName>
        <ecNumber evidence="7">2.7.1.82</ecNumber>
    </recommendedName>
</protein>
<dbReference type="Gene3D" id="3.90.1200.10">
    <property type="match status" value="1"/>
</dbReference>
<dbReference type="GO" id="GO:0005524">
    <property type="term" value="F:ATP binding"/>
    <property type="evidence" value="ECO:0007669"/>
    <property type="project" value="UniProtKB-KW"/>
</dbReference>
<dbReference type="InterPro" id="IPR011009">
    <property type="entry name" value="Kinase-like_dom_sf"/>
</dbReference>
<dbReference type="GO" id="GO:0015937">
    <property type="term" value="P:coenzyme A biosynthetic process"/>
    <property type="evidence" value="ECO:0007669"/>
    <property type="project" value="InterPro"/>
</dbReference>
<proteinExistence type="inferred from homology"/>
<dbReference type="Gene3D" id="3.40.50.300">
    <property type="entry name" value="P-loop containing nucleotide triphosphate hydrolases"/>
    <property type="match status" value="1"/>
</dbReference>
<dbReference type="Pfam" id="PF01633">
    <property type="entry name" value="Choline_kinase"/>
    <property type="match status" value="1"/>
</dbReference>
<evidence type="ECO:0000313" key="9">
    <source>
        <dbReference type="Proteomes" id="UP000616769"/>
    </source>
</evidence>
<dbReference type="PROSITE" id="PS51219">
    <property type="entry name" value="DPCK"/>
    <property type="match status" value="1"/>
</dbReference>
<dbReference type="GO" id="GO:0005737">
    <property type="term" value="C:cytoplasm"/>
    <property type="evidence" value="ECO:0007669"/>
    <property type="project" value="TreeGrafter"/>
</dbReference>
<keyword evidence="1" id="KW-0547">Nucleotide-binding</keyword>
<name>A0A132AKB7_SARSC</name>
<dbReference type="EMBL" id="JXLN01017052">
    <property type="protein sequence ID" value="KPM11377.1"/>
    <property type="molecule type" value="Genomic_DNA"/>
</dbReference>
<accession>A0A132AKB7</accession>
<dbReference type="PANTHER" id="PTHR22603">
    <property type="entry name" value="CHOLINE/ETHANOALAMINE KINASE"/>
    <property type="match status" value="1"/>
</dbReference>
<evidence type="ECO:0000256" key="3">
    <source>
        <dbReference type="ARBA" id="ARBA00023209"/>
    </source>
</evidence>
<dbReference type="InterPro" id="IPR027417">
    <property type="entry name" value="P-loop_NTPase"/>
</dbReference>
<dbReference type="Proteomes" id="UP000616769">
    <property type="component" value="Unassembled WGS sequence"/>
</dbReference>
<evidence type="ECO:0000256" key="5">
    <source>
        <dbReference type="ARBA" id="ARBA00037883"/>
    </source>
</evidence>
<evidence type="ECO:0000256" key="7">
    <source>
        <dbReference type="ARBA" id="ARBA00038874"/>
    </source>
</evidence>
<evidence type="ECO:0000256" key="6">
    <source>
        <dbReference type="ARBA" id="ARBA00038211"/>
    </source>
</evidence>
<dbReference type="GO" id="GO:0004140">
    <property type="term" value="F:dephospho-CoA kinase activity"/>
    <property type="evidence" value="ECO:0007669"/>
    <property type="project" value="InterPro"/>
</dbReference>
<dbReference type="GO" id="GO:0004305">
    <property type="term" value="F:ethanolamine kinase activity"/>
    <property type="evidence" value="ECO:0007669"/>
    <property type="project" value="UniProtKB-EC"/>
</dbReference>
<dbReference type="NCBIfam" id="TIGR00152">
    <property type="entry name" value="dephospho-CoA kinase"/>
    <property type="match status" value="1"/>
</dbReference>
<dbReference type="HAMAP" id="MF_00376">
    <property type="entry name" value="Dephospho_CoA_kinase"/>
    <property type="match status" value="1"/>
</dbReference>
<dbReference type="InterPro" id="IPR001977">
    <property type="entry name" value="Depp_CoAkinase"/>
</dbReference>
<keyword evidence="8" id="KW-0808">Transferase</keyword>
<comment type="caution">
    <text evidence="8">The sequence shown here is derived from an EMBL/GenBank/DDBJ whole genome shotgun (WGS) entry which is preliminary data.</text>
</comment>
<dbReference type="OrthoDB" id="10267235at2759"/>